<evidence type="ECO:0000256" key="2">
    <source>
        <dbReference type="ARBA" id="ARBA00022630"/>
    </source>
</evidence>
<dbReference type="GO" id="GO:0071949">
    <property type="term" value="F:FAD binding"/>
    <property type="evidence" value="ECO:0007669"/>
    <property type="project" value="InterPro"/>
</dbReference>
<feature type="binding site" evidence="7">
    <location>
        <begin position="207"/>
        <end position="210"/>
    </location>
    <ligand>
        <name>FAD</name>
        <dbReference type="ChEBI" id="CHEBI:57692"/>
    </ligand>
</feature>
<dbReference type="EMBL" id="CP011542">
    <property type="protein sequence ID" value="AKK06954.1"/>
    <property type="molecule type" value="Genomic_DNA"/>
</dbReference>
<comment type="similarity">
    <text evidence="1">Belongs to the FAD-binding oxidoreductase/transferase type 4 family.</text>
</comment>
<dbReference type="AlphaFoldDB" id="A0A0G3H0K7"/>
<gene>
    <name evidence="10" type="ORF">CMUST_13300</name>
</gene>
<dbReference type="Gene3D" id="3.30.300.330">
    <property type="match status" value="1"/>
</dbReference>
<dbReference type="InterPro" id="IPR004113">
    <property type="entry name" value="FAD-bd_oxidored_4_C"/>
</dbReference>
<keyword evidence="4" id="KW-0560">Oxidoreductase</keyword>
<reference evidence="11" key="2">
    <citation type="submission" date="2015-05" db="EMBL/GenBank/DDBJ databases">
        <title>Complete genome sequence of Corynebacterium mustelae DSM 45274, isolated from various tissues of a male ferret with lethal sepsis.</title>
        <authorList>
            <person name="Ruckert C."/>
            <person name="Albersmeier A."/>
            <person name="Winkler A."/>
            <person name="Tauch A."/>
        </authorList>
    </citation>
    <scope>NUCLEOTIDE SEQUENCE [LARGE SCALE GENOMIC DNA]</scope>
    <source>
        <strain evidence="11">DSM 45274</strain>
    </source>
</reference>
<evidence type="ECO:0000256" key="5">
    <source>
        <dbReference type="PIRSR" id="PIRSR625650-1"/>
    </source>
</evidence>
<dbReference type="InterPro" id="IPR016169">
    <property type="entry name" value="FAD-bd_PCMH_sub2"/>
</dbReference>
<feature type="binding site" evidence="7">
    <location>
        <begin position="259"/>
        <end position="265"/>
    </location>
    <ligand>
        <name>FAD</name>
        <dbReference type="ChEBI" id="CHEBI:57692"/>
    </ligand>
</feature>
<dbReference type="InterPro" id="IPR036318">
    <property type="entry name" value="FAD-bd_PCMH-like_sf"/>
</dbReference>
<evidence type="ECO:0000256" key="8">
    <source>
        <dbReference type="PIRSR" id="PIRSR625650-4"/>
    </source>
</evidence>
<dbReference type="GO" id="GO:0008609">
    <property type="term" value="F:alkylglycerone-phosphate synthase activity"/>
    <property type="evidence" value="ECO:0007669"/>
    <property type="project" value="UniProtKB-EC"/>
</dbReference>
<dbReference type="InterPro" id="IPR016164">
    <property type="entry name" value="FAD-linked_Oxase-like_C"/>
</dbReference>
<dbReference type="Pfam" id="PF01565">
    <property type="entry name" value="FAD_binding_4"/>
    <property type="match status" value="1"/>
</dbReference>
<dbReference type="PROSITE" id="PS51387">
    <property type="entry name" value="FAD_PCMH"/>
    <property type="match status" value="1"/>
</dbReference>
<evidence type="ECO:0000256" key="4">
    <source>
        <dbReference type="ARBA" id="ARBA00023002"/>
    </source>
</evidence>
<keyword evidence="3 7" id="KW-0274">FAD</keyword>
<evidence type="ECO:0000313" key="10">
    <source>
        <dbReference type="EMBL" id="AKK06954.1"/>
    </source>
</evidence>
<feature type="site" description="Important for enzyme activity" evidence="8">
    <location>
        <position position="310"/>
    </location>
</feature>
<sequence length="526" mass="56212">MHFNLWGTPEEAKPLSESMLKLLKPTLGLSPKPATHLNLEDITLTPSKLSESDLAELATIVNPAQISTDDTQRAPRARGKSYPDLIEWRSGTPITAPDAVIAPGSEEEILQLLRWCTENHVAVVPFGGGTSVVGGITPLAGDHRAVLSIDLALFDDIYDVDETSMVAEVGAGLTGPHAELLLEEWGVQIGHYPQSFPYATIGGYAATRSSGQSSAGYGRFDEMVCGLTVVTPTGVIRLGDRSPASAAGPDWRELFLGSEGIFGIITRVKLRVHPIPEAKYYEAFSFRTFAAGAKALRLVEQTGTGPTVIRLSDEIETALNLSSTSNIGAESPSGCLCLTMFEGTKEHAAARHKETRELILKNGGRSLGENPVRIWEQGRFAAPVFRDALLDAGALCETLETATYWGNVEKLKTAVGQALVDALADADTMAIIMCHISHVYPEGCSLYFTVVAGQTTNPREQWAQAKKAASQAIIDAGGTITHHHGVGTDHASYMGKETNPLTTTMFSAIKTALDPAGILNPGKLQP</sequence>
<dbReference type="Gene3D" id="1.10.45.10">
    <property type="entry name" value="Vanillyl-alcohol Oxidase, Chain A, domain 4"/>
    <property type="match status" value="1"/>
</dbReference>
<feature type="domain" description="FAD-binding PCMH-type" evidence="9">
    <location>
        <begin position="93"/>
        <end position="275"/>
    </location>
</feature>
<dbReference type="STRING" id="571915.CMUST_13300"/>
<evidence type="ECO:0000259" key="9">
    <source>
        <dbReference type="PROSITE" id="PS51387"/>
    </source>
</evidence>
<dbReference type="Proteomes" id="UP000035199">
    <property type="component" value="Chromosome"/>
</dbReference>
<accession>A0A0G3H0K7</accession>
<dbReference type="SUPFAM" id="SSF55103">
    <property type="entry name" value="FAD-linked oxidases, C-terminal domain"/>
    <property type="match status" value="1"/>
</dbReference>
<protein>
    <submittedName>
        <fullName evidence="10">FAD/FMN-dependent dehydrogenase</fullName>
        <ecNumber evidence="10">2.5.1.26</ecNumber>
    </submittedName>
</protein>
<dbReference type="KEGG" id="cmv:CMUST_13300"/>
<dbReference type="Gene3D" id="3.30.70.3450">
    <property type="match status" value="1"/>
</dbReference>
<reference evidence="10 11" key="1">
    <citation type="journal article" date="2015" name="Genome Announc.">
        <title>Complete Genome Sequence of the Type Strain Corynebacterium mustelae DSM 45274, Isolated from Various Tissues of a Male Ferret with Lethal Sepsis.</title>
        <authorList>
            <person name="Ruckert C."/>
            <person name="Eimer J."/>
            <person name="Winkler A."/>
            <person name="Tauch A."/>
        </authorList>
    </citation>
    <scope>NUCLEOTIDE SEQUENCE [LARGE SCALE GENOMIC DNA]</scope>
    <source>
        <strain evidence="10 11">DSM 45274</strain>
    </source>
</reference>
<feature type="active site" description="Proton donor/acceptor" evidence="5">
    <location>
        <position position="447"/>
    </location>
</feature>
<dbReference type="InterPro" id="IPR025650">
    <property type="entry name" value="Alkyl-DHAP_Synthase"/>
</dbReference>
<dbReference type="InterPro" id="IPR006094">
    <property type="entry name" value="Oxid_FAD_bind_N"/>
</dbReference>
<organism evidence="10 11">
    <name type="scientific">Corynebacterium mustelae</name>
    <dbReference type="NCBI Taxonomy" id="571915"/>
    <lineage>
        <taxon>Bacteria</taxon>
        <taxon>Bacillati</taxon>
        <taxon>Actinomycetota</taxon>
        <taxon>Actinomycetes</taxon>
        <taxon>Mycobacteriales</taxon>
        <taxon>Corynebacteriaceae</taxon>
        <taxon>Corynebacterium</taxon>
    </lineage>
</organism>
<dbReference type="OrthoDB" id="9811557at2"/>
<dbReference type="Gene3D" id="3.30.465.10">
    <property type="match status" value="1"/>
</dbReference>
<evidence type="ECO:0000313" key="11">
    <source>
        <dbReference type="Proteomes" id="UP000035199"/>
    </source>
</evidence>
<name>A0A0G3H0K7_9CORY</name>
<evidence type="ECO:0000256" key="3">
    <source>
        <dbReference type="ARBA" id="ARBA00022827"/>
    </source>
</evidence>
<keyword evidence="10" id="KW-0808">Transferase</keyword>
<comment type="cofactor">
    <cofactor evidence="7">
        <name>FAD</name>
        <dbReference type="ChEBI" id="CHEBI:57692"/>
    </cofactor>
</comment>
<feature type="binding site" evidence="6">
    <location>
        <position position="386"/>
    </location>
    <ligand>
        <name>substrate</name>
    </ligand>
</feature>
<dbReference type="InterPro" id="IPR016167">
    <property type="entry name" value="FAD-bd_PCMH_sub1"/>
</dbReference>
<dbReference type="InterPro" id="IPR016171">
    <property type="entry name" value="Vanillyl_alc_oxidase_C-sub2"/>
</dbReference>
<dbReference type="GO" id="GO:0008610">
    <property type="term" value="P:lipid biosynthetic process"/>
    <property type="evidence" value="ECO:0007669"/>
    <property type="project" value="InterPro"/>
</dbReference>
<evidence type="ECO:0000256" key="7">
    <source>
        <dbReference type="PIRSR" id="PIRSR625650-3"/>
    </source>
</evidence>
<dbReference type="SUPFAM" id="SSF56176">
    <property type="entry name" value="FAD-binding/transporter-associated domain-like"/>
    <property type="match status" value="1"/>
</dbReference>
<feature type="binding site" evidence="7">
    <location>
        <begin position="125"/>
        <end position="131"/>
    </location>
    <ligand>
        <name>FAD</name>
        <dbReference type="ChEBI" id="CHEBI:57692"/>
    </ligand>
</feature>
<dbReference type="EC" id="2.5.1.26" evidence="10"/>
<dbReference type="InterPro" id="IPR016166">
    <property type="entry name" value="FAD-bd_PCMH"/>
</dbReference>
<evidence type="ECO:0000256" key="6">
    <source>
        <dbReference type="PIRSR" id="PIRSR625650-2"/>
    </source>
</evidence>
<dbReference type="Gene3D" id="3.30.43.10">
    <property type="entry name" value="Uridine Diphospho-n-acetylenolpyruvylglucosamine Reductase, domain 2"/>
    <property type="match status" value="1"/>
</dbReference>
<dbReference type="GO" id="GO:0016491">
    <property type="term" value="F:oxidoreductase activity"/>
    <property type="evidence" value="ECO:0007669"/>
    <property type="project" value="UniProtKB-KW"/>
</dbReference>
<evidence type="ECO:0000256" key="1">
    <source>
        <dbReference type="ARBA" id="ARBA00008000"/>
    </source>
</evidence>
<keyword evidence="2" id="KW-0285">Flavoprotein</keyword>
<dbReference type="PANTHER" id="PTHR46568:SF1">
    <property type="entry name" value="ALKYLDIHYDROXYACETONEPHOSPHATE SYNTHASE, PEROXISOMAL"/>
    <property type="match status" value="1"/>
</dbReference>
<dbReference type="PANTHER" id="PTHR46568">
    <property type="entry name" value="ALKYLDIHYDROXYACETONEPHOSPHATE SYNTHASE, PEROXISOMAL"/>
    <property type="match status" value="1"/>
</dbReference>
<dbReference type="PATRIC" id="fig|571915.4.peg.2853"/>
<dbReference type="Pfam" id="PF02913">
    <property type="entry name" value="FAD-oxidase_C"/>
    <property type="match status" value="1"/>
</dbReference>
<proteinExistence type="inferred from homology"/>
<keyword evidence="11" id="KW-1185">Reference proteome</keyword>